<proteinExistence type="predicted"/>
<dbReference type="Proteomes" id="UP000317318">
    <property type="component" value="Chromosome"/>
</dbReference>
<dbReference type="AlphaFoldDB" id="A0A517QYW4"/>
<accession>A0A517QYW4</accession>
<sequence length="288" mass="31006">MIDEDRGIAGRDQSGVELDRDGVVVQLREFNRFTEREISSGEITVAHIAQSIDHDRRRRRIDRDDEIAICVTRNGGSFTRLDVAIGEEVAGEDAIFRGIGELARDRIGGQKVISVIKIRFRIAARLEIDGEDNIGINRDVDTDKDSIVGAASAGSGPDCLLIINFHEEGGIGLESQITINNQCTEAVAGRECATRCDHGITNDDSVPGNDAIAECRRARATADSAENNRIAVGSHIARVGKNPDSAVNPDRVAAQRDVTGTALDEIPNNEIAAAVVATGRRSRAIGFQ</sequence>
<reference evidence="1 2" key="1">
    <citation type="submission" date="2019-02" db="EMBL/GenBank/DDBJ databases">
        <title>Deep-cultivation of Planctomycetes and their phenomic and genomic characterization uncovers novel biology.</title>
        <authorList>
            <person name="Wiegand S."/>
            <person name="Jogler M."/>
            <person name="Boedeker C."/>
            <person name="Pinto D."/>
            <person name="Vollmers J."/>
            <person name="Rivas-Marin E."/>
            <person name="Kohn T."/>
            <person name="Peeters S.H."/>
            <person name="Heuer A."/>
            <person name="Rast P."/>
            <person name="Oberbeckmann S."/>
            <person name="Bunk B."/>
            <person name="Jeske O."/>
            <person name="Meyerdierks A."/>
            <person name="Storesund J.E."/>
            <person name="Kallscheuer N."/>
            <person name="Luecker S."/>
            <person name="Lage O.M."/>
            <person name="Pohl T."/>
            <person name="Merkel B.J."/>
            <person name="Hornburger P."/>
            <person name="Mueller R.-W."/>
            <person name="Bruemmer F."/>
            <person name="Labrenz M."/>
            <person name="Spormann A.M."/>
            <person name="Op den Camp H."/>
            <person name="Overmann J."/>
            <person name="Amann R."/>
            <person name="Jetten M.S.M."/>
            <person name="Mascher T."/>
            <person name="Medema M.H."/>
            <person name="Devos D.P."/>
            <person name="Kaster A.-K."/>
            <person name="Ovreas L."/>
            <person name="Rohde M."/>
            <person name="Galperin M.Y."/>
            <person name="Jogler C."/>
        </authorList>
    </citation>
    <scope>NUCLEOTIDE SEQUENCE [LARGE SCALE GENOMIC DNA]</scope>
    <source>
        <strain evidence="1 2">Pan189</strain>
    </source>
</reference>
<gene>
    <name evidence="1" type="ORF">Pan189_10930</name>
</gene>
<protein>
    <submittedName>
        <fullName evidence="1">Uncharacterized protein</fullName>
    </submittedName>
</protein>
<name>A0A517QYW4_9PLAN</name>
<keyword evidence="2" id="KW-1185">Reference proteome</keyword>
<organism evidence="1 2">
    <name type="scientific">Stratiformator vulcanicus</name>
    <dbReference type="NCBI Taxonomy" id="2527980"/>
    <lineage>
        <taxon>Bacteria</taxon>
        <taxon>Pseudomonadati</taxon>
        <taxon>Planctomycetota</taxon>
        <taxon>Planctomycetia</taxon>
        <taxon>Planctomycetales</taxon>
        <taxon>Planctomycetaceae</taxon>
        <taxon>Stratiformator</taxon>
    </lineage>
</organism>
<dbReference type="EMBL" id="CP036268">
    <property type="protein sequence ID" value="QDT36730.1"/>
    <property type="molecule type" value="Genomic_DNA"/>
</dbReference>
<evidence type="ECO:0000313" key="2">
    <source>
        <dbReference type="Proteomes" id="UP000317318"/>
    </source>
</evidence>
<dbReference type="KEGG" id="svp:Pan189_10930"/>
<evidence type="ECO:0000313" key="1">
    <source>
        <dbReference type="EMBL" id="QDT36730.1"/>
    </source>
</evidence>